<evidence type="ECO:0000313" key="2">
    <source>
        <dbReference type="EMBL" id="CEM50726.1"/>
    </source>
</evidence>
<dbReference type="InterPro" id="IPR001611">
    <property type="entry name" value="Leu-rich_rpt"/>
</dbReference>
<name>A0A0G4I1G0_9ALVE</name>
<dbReference type="SMART" id="SM00368">
    <property type="entry name" value="LRR_RI"/>
    <property type="match status" value="8"/>
</dbReference>
<reference evidence="2" key="1">
    <citation type="submission" date="2014-11" db="EMBL/GenBank/DDBJ databases">
        <authorList>
            <person name="Otto D Thomas"/>
            <person name="Naeem Raeece"/>
        </authorList>
    </citation>
    <scope>NUCLEOTIDE SEQUENCE</scope>
</reference>
<dbReference type="InterPro" id="IPR027038">
    <property type="entry name" value="RanGap"/>
</dbReference>
<feature type="region of interest" description="Disordered" evidence="1">
    <location>
        <begin position="1"/>
        <end position="43"/>
    </location>
</feature>
<dbReference type="VEuPathDB" id="CryptoDB:Cvel_10151"/>
<dbReference type="PANTHER" id="PTHR24113:SF15">
    <property type="entry name" value="NACHT DOMAIN-CONTAINING PROTEIN"/>
    <property type="match status" value="1"/>
</dbReference>
<dbReference type="PhylomeDB" id="A0A0G4I1G0"/>
<organism evidence="2">
    <name type="scientific">Chromera velia CCMP2878</name>
    <dbReference type="NCBI Taxonomy" id="1169474"/>
    <lineage>
        <taxon>Eukaryota</taxon>
        <taxon>Sar</taxon>
        <taxon>Alveolata</taxon>
        <taxon>Colpodellida</taxon>
        <taxon>Chromeraceae</taxon>
        <taxon>Chromera</taxon>
    </lineage>
</organism>
<dbReference type="GO" id="GO:0048471">
    <property type="term" value="C:perinuclear region of cytoplasm"/>
    <property type="evidence" value="ECO:0007669"/>
    <property type="project" value="TreeGrafter"/>
</dbReference>
<dbReference type="EMBL" id="CDMZ01004735">
    <property type="protein sequence ID" value="CEM50726.1"/>
    <property type="molecule type" value="Genomic_DNA"/>
</dbReference>
<dbReference type="PANTHER" id="PTHR24113">
    <property type="entry name" value="RAN GTPASE-ACTIVATING PROTEIN 1"/>
    <property type="match status" value="1"/>
</dbReference>
<dbReference type="Gene3D" id="3.80.10.10">
    <property type="entry name" value="Ribonuclease Inhibitor"/>
    <property type="match status" value="3"/>
</dbReference>
<dbReference type="GO" id="GO:0005096">
    <property type="term" value="F:GTPase activator activity"/>
    <property type="evidence" value="ECO:0007669"/>
    <property type="project" value="InterPro"/>
</dbReference>
<protein>
    <submittedName>
        <fullName evidence="2">Uncharacterized protein</fullName>
    </submittedName>
</protein>
<dbReference type="Pfam" id="PF13516">
    <property type="entry name" value="LRR_6"/>
    <property type="match status" value="1"/>
</dbReference>
<feature type="compositionally biased region" description="Basic and acidic residues" evidence="1">
    <location>
        <begin position="32"/>
        <end position="43"/>
    </location>
</feature>
<dbReference type="InterPro" id="IPR032675">
    <property type="entry name" value="LRR_dom_sf"/>
</dbReference>
<accession>A0A0G4I1G0</accession>
<dbReference type="GO" id="GO:0031267">
    <property type="term" value="F:small GTPase binding"/>
    <property type="evidence" value="ECO:0007669"/>
    <property type="project" value="TreeGrafter"/>
</dbReference>
<gene>
    <name evidence="2" type="ORF">Cvel_10151</name>
</gene>
<dbReference type="GO" id="GO:0006913">
    <property type="term" value="P:nucleocytoplasmic transport"/>
    <property type="evidence" value="ECO:0007669"/>
    <property type="project" value="TreeGrafter"/>
</dbReference>
<dbReference type="GO" id="GO:0005634">
    <property type="term" value="C:nucleus"/>
    <property type="evidence" value="ECO:0007669"/>
    <property type="project" value="TreeGrafter"/>
</dbReference>
<dbReference type="SUPFAM" id="SSF52047">
    <property type="entry name" value="RNI-like"/>
    <property type="match status" value="2"/>
</dbReference>
<dbReference type="GO" id="GO:0005829">
    <property type="term" value="C:cytosol"/>
    <property type="evidence" value="ECO:0007669"/>
    <property type="project" value="TreeGrafter"/>
</dbReference>
<proteinExistence type="predicted"/>
<evidence type="ECO:0000256" key="1">
    <source>
        <dbReference type="SAM" id="MobiDB-lite"/>
    </source>
</evidence>
<sequence>MSGKNENISEVPLFNEEDGEGGKGDVISSGHQETEREREREEQANRNDALCLFLQRLRLTSQTLSLLAKKRDSFGLAWLSACLFTKIQTLGKVTIQAPHGIDVSGIRGLSSKKVLLLLDFLPSSVVELKLDSLLLKGAAFPLLIQHLERRMEAPKGEGGSTKRYPPLRAVTFAENSMGSEPPEGAFRKIFPLLLYSLESLCLKGNAVGLEGIRTFAEEIRAGRAASLKSLDLEKTGLVKERLETFCEALKEKPLAVLETLNLSGNDFEDFEVKALCSVLSPSCLPCLRTLWLRFCGLDNPGIERIAQVLGDGQLPRLETLDLEGTGCEIPTYLRGSFLSPLSKTLRVSCVPCLKNLNLMRGRGVENEEAVTAFLAALQSGECPSLECVQLHLKAVRQEDLEALAAGRIPAVRVLGLDLDLARLKAFVREVRYASEGPKFDTLDLRAAFSFFDVNWGASTDGDVEDVAERESHWLKMLGEAIDMGRLTSLRKFELRVHSQSEMDFSSDEIAEGKSALLSAFSRVRLPLLCELSMRGVDLSDDHMNLLSGAFRNGNLPVLRVFDLSANRNVGQDGMEFLMGSVFENDKGLPHLEKLELGETNGGGGVGSVGAALGAGKLERLSNIQLRHCGLTDESVRGLADALRGGWLCGMVLLNLSENRGVSREAWEYFMTAIAESEEGMRELRRLNLLDTNVETVGGGVATALGSGKVPSLQSIFPSYFHLDERGVRSLCDAIREGKFPSKLGGIGFRLLCEDGPPIDLDPLLVSIAESEGGLPSCVTSLNLSGGRVGVGSLALLAASRGDSLRGKLSSLESLSLSGCQIDDARLQRLAEVFRAHECGALGGLGLHQNCISAAGLSTFLDTLQPESLPNVYCLGLEGQRVQGGEGGQEQEESLDCFLRTLLKEPSRTRKLPSVTLIGSDIIWK</sequence>
<dbReference type="AlphaFoldDB" id="A0A0G4I1G0"/>